<feature type="binding site" evidence="8">
    <location>
        <position position="89"/>
    </location>
    <ligand>
        <name>ATP</name>
        <dbReference type="ChEBI" id="CHEBI:30616"/>
    </ligand>
</feature>
<dbReference type="RefSeq" id="WP_101306647.1">
    <property type="nucleotide sequence ID" value="NZ_CP025299.1"/>
</dbReference>
<reference evidence="9 10" key="1">
    <citation type="submission" date="2017-12" db="EMBL/GenBank/DDBJ databases">
        <title>Isolation and characterization of estrogens degradatiion strain Microbacterium hominis SJTG1.</title>
        <authorList>
            <person name="Xiong W."/>
            <person name="Yin C."/>
            <person name="Zheng D."/>
            <person name="Liang R."/>
        </authorList>
    </citation>
    <scope>NUCLEOTIDE SEQUENCE [LARGE SCALE GENOMIC DNA]</scope>
    <source>
        <strain evidence="9 10">SJTG1</strain>
    </source>
</reference>
<feature type="binding site" evidence="8">
    <location>
        <position position="92"/>
    </location>
    <ligand>
        <name>ATP</name>
        <dbReference type="ChEBI" id="CHEBI:30616"/>
    </ligand>
</feature>
<comment type="catalytic activity">
    <reaction evidence="8">
        <text>L-threonyl-[protein] + ATP = 3-O-(5'-adenylyl)-L-threonyl-[protein] + diphosphate</text>
        <dbReference type="Rhea" id="RHEA:54292"/>
        <dbReference type="Rhea" id="RHEA-COMP:11060"/>
        <dbReference type="Rhea" id="RHEA-COMP:13847"/>
        <dbReference type="ChEBI" id="CHEBI:30013"/>
        <dbReference type="ChEBI" id="CHEBI:30616"/>
        <dbReference type="ChEBI" id="CHEBI:33019"/>
        <dbReference type="ChEBI" id="CHEBI:138113"/>
        <dbReference type="EC" id="2.7.7.108"/>
    </reaction>
</comment>
<name>A0A2K9E064_9MICO</name>
<comment type="catalytic activity">
    <reaction evidence="8">
        <text>L-tyrosyl-[protein] + ATP = O-(5'-adenylyl)-L-tyrosyl-[protein] + diphosphate</text>
        <dbReference type="Rhea" id="RHEA:54288"/>
        <dbReference type="Rhea" id="RHEA-COMP:10136"/>
        <dbReference type="Rhea" id="RHEA-COMP:13846"/>
        <dbReference type="ChEBI" id="CHEBI:30616"/>
        <dbReference type="ChEBI" id="CHEBI:33019"/>
        <dbReference type="ChEBI" id="CHEBI:46858"/>
        <dbReference type="ChEBI" id="CHEBI:83624"/>
        <dbReference type="EC" id="2.7.7.108"/>
    </reaction>
</comment>
<comment type="catalytic activity">
    <reaction evidence="8">
        <text>L-tyrosyl-[protein] + UTP = O-(5'-uridylyl)-L-tyrosyl-[protein] + diphosphate</text>
        <dbReference type="Rhea" id="RHEA:83887"/>
        <dbReference type="Rhea" id="RHEA-COMP:10136"/>
        <dbReference type="Rhea" id="RHEA-COMP:20238"/>
        <dbReference type="ChEBI" id="CHEBI:33019"/>
        <dbReference type="ChEBI" id="CHEBI:46398"/>
        <dbReference type="ChEBI" id="CHEBI:46858"/>
        <dbReference type="ChEBI" id="CHEBI:90602"/>
    </reaction>
</comment>
<dbReference type="AlphaFoldDB" id="A0A2K9E064"/>
<sequence length="487" mass="52358">MTERSGAAVALERVWADELPELSVPVRAVAPPAPELVVLNEGVAASLGLDAAWPSSPDGVQLLTGAAAEGAVSQVYAGHQWGRYRPILGDGRAALLGELRDADGWLRDLHLKGIGPTPMSRVDGFATLGPMLREFLLGEAMHALGVPTTRALAVVSTGATRVRDGRGSPGAVLARTASSHVRIGTFEYAARHDDPGLLRRVADHVIGRHHPGAASAPQPYRALLAAIVDATAATTAHWMRLGFVHGVLSTDNVLVSAETIDYGPCAFLDAYDPDTVYSSLDTSGRYAYARQPEIMAWNLERLGEALAPLLDDQPARGAAAAREIVGAFDERHRAHRTAFFRDKLGLDVRVATADVDELTTDAHLLLHDHGVDVTGFWRDLAAAADGDERPVRARFLGAVGGLDDWLGRWRRLAPVAERLRTANPVYIPRNHLVDEALDAAVAGDLDPFRVLLSLVRAPYTVRSEPTYRRYAAPAPADHPPHRTFCGT</sequence>
<evidence type="ECO:0000256" key="5">
    <source>
        <dbReference type="ARBA" id="ARBA00022741"/>
    </source>
</evidence>
<dbReference type="PANTHER" id="PTHR32057:SF14">
    <property type="entry name" value="PROTEIN ADENYLYLTRANSFERASE SELO, MITOCHONDRIAL"/>
    <property type="match status" value="1"/>
</dbReference>
<dbReference type="KEGG" id="mhos:CXR34_13220"/>
<comment type="catalytic activity">
    <reaction evidence="8">
        <text>L-seryl-[protein] + UTP = O-(5'-uridylyl)-L-seryl-[protein] + diphosphate</text>
        <dbReference type="Rhea" id="RHEA:64604"/>
        <dbReference type="Rhea" id="RHEA-COMP:9863"/>
        <dbReference type="Rhea" id="RHEA-COMP:16635"/>
        <dbReference type="ChEBI" id="CHEBI:29999"/>
        <dbReference type="ChEBI" id="CHEBI:33019"/>
        <dbReference type="ChEBI" id="CHEBI:46398"/>
        <dbReference type="ChEBI" id="CHEBI:156051"/>
    </reaction>
</comment>
<keyword evidence="8" id="KW-0464">Manganese</keyword>
<comment type="cofactor">
    <cofactor evidence="8">
        <name>Mg(2+)</name>
        <dbReference type="ChEBI" id="CHEBI:18420"/>
    </cofactor>
    <cofactor evidence="8">
        <name>Mn(2+)</name>
        <dbReference type="ChEBI" id="CHEBI:29035"/>
    </cofactor>
</comment>
<keyword evidence="6 8" id="KW-0067">ATP-binding</keyword>
<keyword evidence="4 8" id="KW-0479">Metal-binding</keyword>
<dbReference type="GO" id="GO:0005524">
    <property type="term" value="F:ATP binding"/>
    <property type="evidence" value="ECO:0007669"/>
    <property type="project" value="UniProtKB-UniRule"/>
</dbReference>
<evidence type="ECO:0000256" key="3">
    <source>
        <dbReference type="ARBA" id="ARBA00022695"/>
    </source>
</evidence>
<comment type="similarity">
    <text evidence="1 8">Belongs to the SELO family.</text>
</comment>
<feature type="binding site" evidence="8">
    <location>
        <position position="91"/>
    </location>
    <ligand>
        <name>ATP</name>
        <dbReference type="ChEBI" id="CHEBI:30616"/>
    </ligand>
</feature>
<feature type="binding site" evidence="8">
    <location>
        <position position="182"/>
    </location>
    <ligand>
        <name>ATP</name>
        <dbReference type="ChEBI" id="CHEBI:30616"/>
    </ligand>
</feature>
<feature type="binding site" evidence="8">
    <location>
        <position position="112"/>
    </location>
    <ligand>
        <name>ATP</name>
        <dbReference type="ChEBI" id="CHEBI:30616"/>
    </ligand>
</feature>
<keyword evidence="7 8" id="KW-0460">Magnesium</keyword>
<accession>A0A2K9E064</accession>
<feature type="binding site" evidence="8">
    <location>
        <position position="123"/>
    </location>
    <ligand>
        <name>ATP</name>
        <dbReference type="ChEBI" id="CHEBI:30616"/>
    </ligand>
</feature>
<protein>
    <recommendedName>
        <fullName evidence="8">Protein nucleotidyltransferase YdiU</fullName>
        <ecNumber evidence="8">2.7.7.-</ecNumber>
    </recommendedName>
    <alternativeName>
        <fullName evidence="8">Protein adenylyltransferase YdiU</fullName>
        <ecNumber evidence="8">2.7.7.108</ecNumber>
    </alternativeName>
    <alternativeName>
        <fullName evidence="8">Protein uridylyltransferase YdiU</fullName>
        <ecNumber evidence="8">2.7.7.-</ecNumber>
    </alternativeName>
</protein>
<dbReference type="InterPro" id="IPR003846">
    <property type="entry name" value="SelO"/>
</dbReference>
<feature type="binding site" evidence="8">
    <location>
        <position position="261"/>
    </location>
    <ligand>
        <name>Mg(2+)</name>
        <dbReference type="ChEBI" id="CHEBI:18420"/>
    </ligand>
</feature>
<evidence type="ECO:0000256" key="2">
    <source>
        <dbReference type="ARBA" id="ARBA00022679"/>
    </source>
</evidence>
<comment type="catalytic activity">
    <reaction evidence="8">
        <text>L-seryl-[protein] + ATP = 3-O-(5'-adenylyl)-L-seryl-[protein] + diphosphate</text>
        <dbReference type="Rhea" id="RHEA:58120"/>
        <dbReference type="Rhea" id="RHEA-COMP:9863"/>
        <dbReference type="Rhea" id="RHEA-COMP:15073"/>
        <dbReference type="ChEBI" id="CHEBI:29999"/>
        <dbReference type="ChEBI" id="CHEBI:30616"/>
        <dbReference type="ChEBI" id="CHEBI:33019"/>
        <dbReference type="ChEBI" id="CHEBI:142516"/>
        <dbReference type="EC" id="2.7.7.108"/>
    </reaction>
</comment>
<evidence type="ECO:0000256" key="7">
    <source>
        <dbReference type="ARBA" id="ARBA00022842"/>
    </source>
</evidence>
<feature type="active site" description="Proton acceptor" evidence="8">
    <location>
        <position position="251"/>
    </location>
</feature>
<keyword evidence="5 8" id="KW-0547">Nucleotide-binding</keyword>
<dbReference type="PANTHER" id="PTHR32057">
    <property type="entry name" value="PROTEIN ADENYLYLTRANSFERASE SELO, MITOCHONDRIAL"/>
    <property type="match status" value="1"/>
</dbReference>
<feature type="binding site" evidence="8">
    <location>
        <position position="261"/>
    </location>
    <ligand>
        <name>ATP</name>
        <dbReference type="ChEBI" id="CHEBI:30616"/>
    </ligand>
</feature>
<comment type="catalytic activity">
    <reaction evidence="8">
        <text>L-histidyl-[protein] + UTP = N(tele)-(5'-uridylyl)-L-histidyl-[protein] + diphosphate</text>
        <dbReference type="Rhea" id="RHEA:83891"/>
        <dbReference type="Rhea" id="RHEA-COMP:9745"/>
        <dbReference type="Rhea" id="RHEA-COMP:20239"/>
        <dbReference type="ChEBI" id="CHEBI:29979"/>
        <dbReference type="ChEBI" id="CHEBI:33019"/>
        <dbReference type="ChEBI" id="CHEBI:46398"/>
        <dbReference type="ChEBI" id="CHEBI:233474"/>
    </reaction>
</comment>
<evidence type="ECO:0000256" key="8">
    <source>
        <dbReference type="HAMAP-Rule" id="MF_00692"/>
    </source>
</evidence>
<feature type="binding site" evidence="8">
    <location>
        <position position="252"/>
    </location>
    <ligand>
        <name>Mg(2+)</name>
        <dbReference type="ChEBI" id="CHEBI:18420"/>
    </ligand>
</feature>
<dbReference type="GO" id="GO:0070733">
    <property type="term" value="F:AMPylase activity"/>
    <property type="evidence" value="ECO:0007669"/>
    <property type="project" value="UniProtKB-EC"/>
</dbReference>
<dbReference type="GO" id="GO:0000287">
    <property type="term" value="F:magnesium ion binding"/>
    <property type="evidence" value="ECO:0007669"/>
    <property type="project" value="UniProtKB-UniRule"/>
</dbReference>
<feature type="binding site" evidence="8">
    <location>
        <position position="124"/>
    </location>
    <ligand>
        <name>ATP</name>
        <dbReference type="ChEBI" id="CHEBI:30616"/>
    </ligand>
</feature>
<dbReference type="Pfam" id="PF02696">
    <property type="entry name" value="SelO"/>
    <property type="match status" value="1"/>
</dbReference>
<dbReference type="HAMAP" id="MF_00692">
    <property type="entry name" value="SelO"/>
    <property type="match status" value="1"/>
</dbReference>
<evidence type="ECO:0000256" key="6">
    <source>
        <dbReference type="ARBA" id="ARBA00022840"/>
    </source>
</evidence>
<organism evidence="9 10">
    <name type="scientific">Microbacterium hominis</name>
    <dbReference type="NCBI Taxonomy" id="162426"/>
    <lineage>
        <taxon>Bacteria</taxon>
        <taxon>Bacillati</taxon>
        <taxon>Actinomycetota</taxon>
        <taxon>Actinomycetes</taxon>
        <taxon>Micrococcales</taxon>
        <taxon>Microbacteriaceae</taxon>
        <taxon>Microbacterium</taxon>
    </lineage>
</organism>
<gene>
    <name evidence="8" type="primary">ydiU</name>
    <name evidence="8" type="synonym">selO</name>
    <name evidence="9" type="ORF">CXR34_13220</name>
</gene>
<keyword evidence="3 8" id="KW-0548">Nucleotidyltransferase</keyword>
<dbReference type="GO" id="GO:0030145">
    <property type="term" value="F:manganese ion binding"/>
    <property type="evidence" value="ECO:0007669"/>
    <property type="project" value="UniProtKB-UniRule"/>
</dbReference>
<keyword evidence="2 8" id="KW-0808">Transferase</keyword>
<comment type="function">
    <text evidence="8">Nucleotidyltransferase involved in the post-translational modification of proteins. It can catalyze the addition of adenosine monophosphate (AMP) or uridine monophosphate (UMP) to a protein, resulting in modifications known as AMPylation and UMPylation.</text>
</comment>
<dbReference type="EMBL" id="CP025299">
    <property type="protein sequence ID" value="AUG30313.1"/>
    <property type="molecule type" value="Genomic_DNA"/>
</dbReference>
<evidence type="ECO:0000313" key="9">
    <source>
        <dbReference type="EMBL" id="AUG30313.1"/>
    </source>
</evidence>
<evidence type="ECO:0000256" key="4">
    <source>
        <dbReference type="ARBA" id="ARBA00022723"/>
    </source>
</evidence>
<dbReference type="EC" id="2.7.7.108" evidence="8"/>
<dbReference type="Proteomes" id="UP000233276">
    <property type="component" value="Chromosome"/>
</dbReference>
<evidence type="ECO:0000313" key="10">
    <source>
        <dbReference type="Proteomes" id="UP000233276"/>
    </source>
</evidence>
<dbReference type="EC" id="2.7.7.-" evidence="8"/>
<feature type="binding site" evidence="8">
    <location>
        <position position="175"/>
    </location>
    <ligand>
        <name>ATP</name>
        <dbReference type="ChEBI" id="CHEBI:30616"/>
    </ligand>
</feature>
<proteinExistence type="inferred from homology"/>
<evidence type="ECO:0000256" key="1">
    <source>
        <dbReference type="ARBA" id="ARBA00009747"/>
    </source>
</evidence>